<dbReference type="GO" id="GO:0003677">
    <property type="term" value="F:DNA binding"/>
    <property type="evidence" value="ECO:0007669"/>
    <property type="project" value="InterPro"/>
</dbReference>
<dbReference type="PROSITE" id="PS50943">
    <property type="entry name" value="HTH_CROC1"/>
    <property type="match status" value="1"/>
</dbReference>
<sequence length="403" mass="44803">MGEGSAAAFGDRLRLHRERAGMSRPVLGELCGRSAEWVKALERGRLLMPRMPLLIRIAEILQIDDLAELTGEQKLSTATHTKNRHDKAEHIAKALITYPFATDDGAVGTAGELAAAVAQAWLVWHGSSHQRSAIAVILPRLLDDARTAARRLEGAERRRALVSLAQVYHLAQLYLSFQPVPELVLLTGDRAMQAAQDADDPHAMAAAAWYLNHVFRDAGEQAEARIEIARQAARLLRPEESEQDRRLWGLQHLAMALSYAKTGRRGDAERHWDQADRAARSVDGHHPWLLFGRAMVDAYAVTMYADLTDGHEAVRHADRISLDMPSATRRSFHLIEQARAYHLKREPLAAVHLLGKAYQISPDTIAYNLFTRSAVLELTASANVTVRDDARDLAHRLRLLAVA</sequence>
<reference evidence="2" key="1">
    <citation type="submission" date="2021-01" db="EMBL/GenBank/DDBJ databases">
        <title>Whole genome shotgun sequence of Sphaerisporangium rufum NBRC 109079.</title>
        <authorList>
            <person name="Komaki H."/>
            <person name="Tamura T."/>
        </authorList>
    </citation>
    <scope>NUCLEOTIDE SEQUENCE</scope>
    <source>
        <strain evidence="2">NBRC 109079</strain>
    </source>
</reference>
<proteinExistence type="predicted"/>
<dbReference type="Pfam" id="PF13560">
    <property type="entry name" value="HTH_31"/>
    <property type="match status" value="1"/>
</dbReference>
<dbReference type="SMART" id="SM00530">
    <property type="entry name" value="HTH_XRE"/>
    <property type="match status" value="1"/>
</dbReference>
<keyword evidence="3" id="KW-1185">Reference proteome</keyword>
<dbReference type="CDD" id="cd00093">
    <property type="entry name" value="HTH_XRE"/>
    <property type="match status" value="1"/>
</dbReference>
<dbReference type="Proteomes" id="UP000655287">
    <property type="component" value="Unassembled WGS sequence"/>
</dbReference>
<protein>
    <recommendedName>
        <fullName evidence="1">HTH cro/C1-type domain-containing protein</fullName>
    </recommendedName>
</protein>
<feature type="domain" description="HTH cro/C1-type" evidence="1">
    <location>
        <begin position="13"/>
        <end position="69"/>
    </location>
</feature>
<organism evidence="2 3">
    <name type="scientific">Sphaerisporangium rufum</name>
    <dbReference type="NCBI Taxonomy" id="1381558"/>
    <lineage>
        <taxon>Bacteria</taxon>
        <taxon>Bacillati</taxon>
        <taxon>Actinomycetota</taxon>
        <taxon>Actinomycetes</taxon>
        <taxon>Streptosporangiales</taxon>
        <taxon>Streptosporangiaceae</taxon>
        <taxon>Sphaerisporangium</taxon>
    </lineage>
</organism>
<accession>A0A919UXY6</accession>
<dbReference type="InterPro" id="IPR010982">
    <property type="entry name" value="Lambda_DNA-bd_dom_sf"/>
</dbReference>
<dbReference type="AlphaFoldDB" id="A0A919UXY6"/>
<dbReference type="RefSeq" id="WP_203984399.1">
    <property type="nucleotide sequence ID" value="NZ_BOOU01000036.1"/>
</dbReference>
<evidence type="ECO:0000313" key="3">
    <source>
        <dbReference type="Proteomes" id="UP000655287"/>
    </source>
</evidence>
<comment type="caution">
    <text evidence="2">The sequence shown here is derived from an EMBL/GenBank/DDBJ whole genome shotgun (WGS) entry which is preliminary data.</text>
</comment>
<gene>
    <name evidence="2" type="ORF">Sru01_24680</name>
</gene>
<dbReference type="EMBL" id="BOOU01000036">
    <property type="protein sequence ID" value="GII77486.1"/>
    <property type="molecule type" value="Genomic_DNA"/>
</dbReference>
<dbReference type="InterPro" id="IPR001387">
    <property type="entry name" value="Cro/C1-type_HTH"/>
</dbReference>
<dbReference type="Gene3D" id="1.10.260.40">
    <property type="entry name" value="lambda repressor-like DNA-binding domains"/>
    <property type="match status" value="1"/>
</dbReference>
<evidence type="ECO:0000313" key="2">
    <source>
        <dbReference type="EMBL" id="GII77486.1"/>
    </source>
</evidence>
<name>A0A919UXY6_9ACTN</name>
<evidence type="ECO:0000259" key="1">
    <source>
        <dbReference type="PROSITE" id="PS50943"/>
    </source>
</evidence>
<dbReference type="SUPFAM" id="SSF47413">
    <property type="entry name" value="lambda repressor-like DNA-binding domains"/>
    <property type="match status" value="1"/>
</dbReference>